<feature type="transmembrane region" description="Helical" evidence="1">
    <location>
        <begin position="151"/>
        <end position="171"/>
    </location>
</feature>
<feature type="transmembrane region" description="Helical" evidence="1">
    <location>
        <begin position="212"/>
        <end position="228"/>
    </location>
</feature>
<reference evidence="2" key="1">
    <citation type="submission" date="2024-05" db="EMBL/GenBank/DDBJ databases">
        <title>The Natural Products Discovery Center: Release of the First 8490 Sequenced Strains for Exploring Actinobacteria Biosynthetic Diversity.</title>
        <authorList>
            <person name="Kalkreuter E."/>
            <person name="Kautsar S.A."/>
            <person name="Yang D."/>
            <person name="Bader C.D."/>
            <person name="Teijaro C.N."/>
            <person name="Fluegel L."/>
            <person name="Davis C.M."/>
            <person name="Simpson J.R."/>
            <person name="Lauterbach L."/>
            <person name="Steele A.D."/>
            <person name="Gui C."/>
            <person name="Meng S."/>
            <person name="Li G."/>
            <person name="Viehrig K."/>
            <person name="Ye F."/>
            <person name="Su P."/>
            <person name="Kiefer A.F."/>
            <person name="Nichols A."/>
            <person name="Cepeda A.J."/>
            <person name="Yan W."/>
            <person name="Fan B."/>
            <person name="Jiang Y."/>
            <person name="Adhikari A."/>
            <person name="Zheng C.-J."/>
            <person name="Schuster L."/>
            <person name="Cowan T.M."/>
            <person name="Smanski M.J."/>
            <person name="Chevrette M.G."/>
            <person name="de Carvalho L.P.S."/>
            <person name="Shen B."/>
        </authorList>
    </citation>
    <scope>NUCLEOTIDE SEQUENCE</scope>
    <source>
        <strain evidence="2">NPDC080035</strain>
    </source>
</reference>
<organism evidence="2">
    <name type="scientific">Leifsonia sp. NPDC080035</name>
    <dbReference type="NCBI Taxonomy" id="3143936"/>
    <lineage>
        <taxon>Bacteria</taxon>
        <taxon>Bacillati</taxon>
        <taxon>Actinomycetota</taxon>
        <taxon>Actinomycetes</taxon>
        <taxon>Micrococcales</taxon>
        <taxon>Microbacteriaceae</taxon>
        <taxon>Leifsonia</taxon>
    </lineage>
</organism>
<keyword evidence="1" id="KW-1133">Transmembrane helix</keyword>
<dbReference type="EMBL" id="CP157390">
    <property type="protein sequence ID" value="XBM49769.1"/>
    <property type="molecule type" value="Genomic_DNA"/>
</dbReference>
<evidence type="ECO:0008006" key="3">
    <source>
        <dbReference type="Google" id="ProtNLM"/>
    </source>
</evidence>
<feature type="transmembrane region" description="Helical" evidence="1">
    <location>
        <begin position="423"/>
        <end position="452"/>
    </location>
</feature>
<evidence type="ECO:0000256" key="1">
    <source>
        <dbReference type="SAM" id="Phobius"/>
    </source>
</evidence>
<gene>
    <name evidence="2" type="ORF">AAME72_07840</name>
</gene>
<feature type="transmembrane region" description="Helical" evidence="1">
    <location>
        <begin position="43"/>
        <end position="61"/>
    </location>
</feature>
<feature type="transmembrane region" description="Helical" evidence="1">
    <location>
        <begin position="539"/>
        <end position="558"/>
    </location>
</feature>
<evidence type="ECO:0000313" key="2">
    <source>
        <dbReference type="EMBL" id="XBM49769.1"/>
    </source>
</evidence>
<keyword evidence="1" id="KW-0472">Membrane</keyword>
<proteinExistence type="predicted"/>
<feature type="transmembrane region" description="Helical" evidence="1">
    <location>
        <begin position="495"/>
        <end position="519"/>
    </location>
</feature>
<feature type="transmembrane region" description="Helical" evidence="1">
    <location>
        <begin position="377"/>
        <end position="399"/>
    </location>
</feature>
<accession>A0AAU7GGX3</accession>
<protein>
    <recommendedName>
        <fullName evidence="3">Polyketide antibiotic transporter</fullName>
    </recommendedName>
</protein>
<feature type="transmembrane region" description="Helical" evidence="1">
    <location>
        <begin position="96"/>
        <end position="121"/>
    </location>
</feature>
<feature type="transmembrane region" description="Helical" evidence="1">
    <location>
        <begin position="464"/>
        <end position="488"/>
    </location>
</feature>
<dbReference type="RefSeq" id="WP_348789680.1">
    <property type="nucleotide sequence ID" value="NZ_CP157390.1"/>
</dbReference>
<dbReference type="AlphaFoldDB" id="A0AAU7GGX3"/>
<sequence>MSTTTAGRTAERSGEHTAVPSRGRGAVLAVLVRQRLRRDRWQLIIWILCIAFLGLFSTASIEQTYGTVASRLELVRLAIATPTVLVLRGLPQGTSLAAVAFFEVFTFLALLAGLMNTFLAVRHSRAEEESGRAELIGSTPAGRLLPTTATVIHGVIANILLAVATALGFLAGGLPAYGSFVAGAAVGGAGVAFLAVGLLLAQLMTTSRGANGYAAAIVLIAYVLRGIGDATGTVSADGVSMVSAWPTWLSPIGWGEQMSPYVDDVWWPLLLQLAFAAVLIAAVFRLQAVRDSGSGVFAERAGRRDALPTLNGPLGLAWRLQWPIVLGWTIGGLLTGLLAGALGSVVSSSMADNPDLANIRDAVARIGAGGTGSFASLFISAIMSIVGVLAAACAVQAVIRLRQEEAGGSAEVMMSTPLSRVRWLLEFLLVGLIAVVLVLLAAALAAGLSALASGEKGSIVGDSFAAAAAQFPVALVYLGVLALVFVVLPSWTVAVSWATLGLGAFIGIFGALVNLPEWLRHASPFADAPVVVGKVDWTGGYWMIGIAVVAIAAAAALIRRRDFAIE</sequence>
<feature type="transmembrane region" description="Helical" evidence="1">
    <location>
        <begin position="324"/>
        <end position="346"/>
    </location>
</feature>
<feature type="transmembrane region" description="Helical" evidence="1">
    <location>
        <begin position="265"/>
        <end position="284"/>
    </location>
</feature>
<feature type="transmembrane region" description="Helical" evidence="1">
    <location>
        <begin position="177"/>
        <end position="200"/>
    </location>
</feature>
<name>A0AAU7GGX3_9MICO</name>
<keyword evidence="1" id="KW-0812">Transmembrane</keyword>